<evidence type="ECO:0000256" key="1">
    <source>
        <dbReference type="ARBA" id="ARBA00006964"/>
    </source>
</evidence>
<sequence length="272" mass="29788">METEEMESKETTVTDICLFMNELAPVKYAESWDNPGLLLGHLAQHVHKIMVALDLSPEVAEQAIEQECDIIITHHPYYFSLPKTLAVTDTKMEVLYELIKHDIALYAAHTNLDAAKGGVNDVLAARLGLDEVTEIPRKDCPEQGLARIGVLDEPMALKDFASKVRDDLGAEHLTYAGGDEPVYKVAVVGGSGADFMEDALAAGADTLVTGDLKYHVAQKALNLGLNVVDGTHQLTESPVVDKLEQVLQAWCEESGRHFAVIRAEEDRILQTV</sequence>
<evidence type="ECO:0000256" key="3">
    <source>
        <dbReference type="ARBA" id="ARBA00022723"/>
    </source>
</evidence>
<dbReference type="NCBIfam" id="TIGR00486">
    <property type="entry name" value="YbgI_SA1388"/>
    <property type="match status" value="1"/>
</dbReference>
<dbReference type="GO" id="GO:0046872">
    <property type="term" value="F:metal ion binding"/>
    <property type="evidence" value="ECO:0007669"/>
    <property type="project" value="UniProtKB-KW"/>
</dbReference>
<evidence type="ECO:0000256" key="4">
    <source>
        <dbReference type="PIRSR" id="PIRSR602678-1"/>
    </source>
</evidence>
<proteinExistence type="inferred from homology"/>
<dbReference type="InterPro" id="IPR002678">
    <property type="entry name" value="DUF34/NIF3"/>
</dbReference>
<feature type="binding site" evidence="4">
    <location>
        <position position="74"/>
    </location>
    <ligand>
        <name>a divalent metal cation</name>
        <dbReference type="ChEBI" id="CHEBI:60240"/>
        <label>1</label>
    </ligand>
</feature>
<reference evidence="5 6" key="1">
    <citation type="submission" date="2016-10" db="EMBL/GenBank/DDBJ databases">
        <authorList>
            <person name="Varghese N."/>
            <person name="Submissions S."/>
        </authorList>
    </citation>
    <scope>NUCLEOTIDE SEQUENCE [LARGE SCALE GENOMIC DNA]</scope>
    <source>
        <strain evidence="5 6">WCC6</strain>
    </source>
</reference>
<dbReference type="PANTHER" id="PTHR13799">
    <property type="entry name" value="NGG1 INTERACTING FACTOR 3"/>
    <property type="match status" value="1"/>
</dbReference>
<comment type="caution">
    <text evidence="5">The sequence shown here is derived from an EMBL/GenBank/DDBJ whole genome shotgun (WGS) entry which is preliminary data.</text>
</comment>
<dbReference type="FunFam" id="3.40.1390.30:FF:000001">
    <property type="entry name" value="GTP cyclohydrolase 1 type 2"/>
    <property type="match status" value="1"/>
</dbReference>
<evidence type="ECO:0000256" key="2">
    <source>
        <dbReference type="ARBA" id="ARBA00022112"/>
    </source>
</evidence>
<dbReference type="PANTHER" id="PTHR13799:SF14">
    <property type="entry name" value="GTP CYCLOHYDROLASE 1 TYPE 2 HOMOLOG"/>
    <property type="match status" value="1"/>
</dbReference>
<gene>
    <name evidence="5" type="ORF">SAMN05216495_11161</name>
</gene>
<feature type="binding site" evidence="4">
    <location>
        <position position="113"/>
    </location>
    <ligand>
        <name>a divalent metal cation</name>
        <dbReference type="ChEBI" id="CHEBI:60240"/>
        <label>1</label>
    </ligand>
</feature>
<organism evidence="5 6">
    <name type="scientific">Acidaminococcus fermentans</name>
    <dbReference type="NCBI Taxonomy" id="905"/>
    <lineage>
        <taxon>Bacteria</taxon>
        <taxon>Bacillati</taxon>
        <taxon>Bacillota</taxon>
        <taxon>Negativicutes</taxon>
        <taxon>Acidaminococcales</taxon>
        <taxon>Acidaminococcaceae</taxon>
        <taxon>Acidaminococcus</taxon>
    </lineage>
</organism>
<name>A0A1H2YIX4_ACIFE</name>
<dbReference type="Pfam" id="PF01784">
    <property type="entry name" value="DUF34_NIF3"/>
    <property type="match status" value="1"/>
</dbReference>
<feature type="binding site" evidence="4">
    <location>
        <position position="236"/>
    </location>
    <ligand>
        <name>a divalent metal cation</name>
        <dbReference type="ChEBI" id="CHEBI:60240"/>
        <label>1</label>
    </ligand>
</feature>
<keyword evidence="3 4" id="KW-0479">Metal-binding</keyword>
<accession>A0A1H2YIX4</accession>
<dbReference type="SUPFAM" id="SSF102705">
    <property type="entry name" value="NIF3 (NGG1p interacting factor 3)-like"/>
    <property type="match status" value="1"/>
</dbReference>
<protein>
    <recommendedName>
        <fullName evidence="2">GTP cyclohydrolase 1 type 2 homolog</fullName>
    </recommendedName>
</protein>
<dbReference type="InterPro" id="IPR036069">
    <property type="entry name" value="DUF34/NIF3_sf"/>
</dbReference>
<dbReference type="Gene3D" id="3.40.1390.30">
    <property type="entry name" value="NIF3 (NGG1p interacting factor 3)-like"/>
    <property type="match status" value="2"/>
</dbReference>
<comment type="similarity">
    <text evidence="1">Belongs to the GTP cyclohydrolase I type 2/NIF3 family.</text>
</comment>
<feature type="binding site" evidence="4">
    <location>
        <position position="232"/>
    </location>
    <ligand>
        <name>a divalent metal cation</name>
        <dbReference type="ChEBI" id="CHEBI:60240"/>
        <label>1</label>
    </ligand>
</feature>
<dbReference type="AlphaFoldDB" id="A0A1H2YIX4"/>
<dbReference type="GO" id="GO:0005737">
    <property type="term" value="C:cytoplasm"/>
    <property type="evidence" value="ECO:0007669"/>
    <property type="project" value="TreeGrafter"/>
</dbReference>
<evidence type="ECO:0000313" key="5">
    <source>
        <dbReference type="EMBL" id="SDX05126.1"/>
    </source>
</evidence>
<feature type="binding site" evidence="4">
    <location>
        <position position="75"/>
    </location>
    <ligand>
        <name>a divalent metal cation</name>
        <dbReference type="ChEBI" id="CHEBI:60240"/>
        <label>1</label>
    </ligand>
</feature>
<dbReference type="RefSeq" id="WP_256334065.1">
    <property type="nucleotide sequence ID" value="NZ_FNOP01000011.1"/>
</dbReference>
<evidence type="ECO:0000313" key="6">
    <source>
        <dbReference type="Proteomes" id="UP000182379"/>
    </source>
</evidence>
<dbReference type="Proteomes" id="UP000182379">
    <property type="component" value="Unassembled WGS sequence"/>
</dbReference>
<dbReference type="EMBL" id="FNOP01000011">
    <property type="protein sequence ID" value="SDX05126.1"/>
    <property type="molecule type" value="Genomic_DNA"/>
</dbReference>